<dbReference type="KEGG" id="caul:KCG34_07440"/>
<dbReference type="PANTHER" id="PTHR34273">
    <property type="entry name" value="METHYLTHIORIBOSE KINASE"/>
    <property type="match status" value="1"/>
</dbReference>
<dbReference type="PROSITE" id="PS00109">
    <property type="entry name" value="PROTEIN_KINASE_TYR"/>
    <property type="match status" value="1"/>
</dbReference>
<evidence type="ECO:0000256" key="1">
    <source>
        <dbReference type="ARBA" id="ARBA00010165"/>
    </source>
</evidence>
<dbReference type="InterPro" id="IPR011009">
    <property type="entry name" value="Kinase-like_dom_sf"/>
</dbReference>
<comment type="similarity">
    <text evidence="1">Belongs to the methylthioribose kinase family.</text>
</comment>
<dbReference type="Proteomes" id="UP000676409">
    <property type="component" value="Chromosome"/>
</dbReference>
<dbReference type="GO" id="GO:0004672">
    <property type="term" value="F:protein kinase activity"/>
    <property type="evidence" value="ECO:0007669"/>
    <property type="project" value="InterPro"/>
</dbReference>
<dbReference type="AlphaFoldDB" id="A0A975G2I5"/>
<protein>
    <submittedName>
        <fullName evidence="7">Phosphotransferase</fullName>
    </submittedName>
</protein>
<dbReference type="SUPFAM" id="SSF56112">
    <property type="entry name" value="Protein kinase-like (PK-like)"/>
    <property type="match status" value="1"/>
</dbReference>
<feature type="domain" description="Aminoglycoside phosphotransferase" evidence="6">
    <location>
        <begin position="26"/>
        <end position="234"/>
    </location>
</feature>
<evidence type="ECO:0000259" key="6">
    <source>
        <dbReference type="Pfam" id="PF01636"/>
    </source>
</evidence>
<dbReference type="PANTHER" id="PTHR34273:SF2">
    <property type="entry name" value="METHYLTHIORIBOSE KINASE"/>
    <property type="match status" value="1"/>
</dbReference>
<gene>
    <name evidence="7" type="ORF">KCG34_07440</name>
</gene>
<evidence type="ECO:0000256" key="3">
    <source>
        <dbReference type="ARBA" id="ARBA00022741"/>
    </source>
</evidence>
<evidence type="ECO:0000256" key="5">
    <source>
        <dbReference type="ARBA" id="ARBA00022840"/>
    </source>
</evidence>
<proteinExistence type="inferred from homology"/>
<dbReference type="Gene3D" id="3.30.200.20">
    <property type="entry name" value="Phosphorylase Kinase, domain 1"/>
    <property type="match status" value="1"/>
</dbReference>
<keyword evidence="5" id="KW-0067">ATP-binding</keyword>
<sequence>MTPDADLDAFARDAGLIRAGETPQWAALTGGVSSDIWRLDSGGRSYCLKRALARLKVKDDWTAPVERNLYEWRWFETVGGLFPSYAPRLVARDEARGVFAMDFLDPARHSLWKAELLAGRADVAFASEVGRALGRIHAATAGDAVLAANFQTDAFFFDLRLDAYLLAAGRRRPEVAERLAFLVERTAATRLALVHGDVSPKNIMIGPAGPVFLDAETAWWGDPAFDLAFCLNHLLLKQRVAPGATADLDASFDALASAYLAHVDWEPRAALEARAATLLPGLLLARVDGKSPVEYLPGEAERAPVRAVALGLLQKPVETLDGVRAAWARIAA</sequence>
<dbReference type="InterPro" id="IPR008266">
    <property type="entry name" value="Tyr_kinase_AS"/>
</dbReference>
<evidence type="ECO:0000313" key="7">
    <source>
        <dbReference type="EMBL" id="QUD89695.1"/>
    </source>
</evidence>
<dbReference type="GO" id="GO:0005524">
    <property type="term" value="F:ATP binding"/>
    <property type="evidence" value="ECO:0007669"/>
    <property type="project" value="UniProtKB-KW"/>
</dbReference>
<keyword evidence="8" id="KW-1185">Reference proteome</keyword>
<evidence type="ECO:0000256" key="2">
    <source>
        <dbReference type="ARBA" id="ARBA00022679"/>
    </source>
</evidence>
<organism evidence="7 8">
    <name type="scientific">Phenylobacterium montanum</name>
    <dbReference type="NCBI Taxonomy" id="2823693"/>
    <lineage>
        <taxon>Bacteria</taxon>
        <taxon>Pseudomonadati</taxon>
        <taxon>Pseudomonadota</taxon>
        <taxon>Alphaproteobacteria</taxon>
        <taxon>Caulobacterales</taxon>
        <taxon>Caulobacteraceae</taxon>
        <taxon>Phenylobacterium</taxon>
    </lineage>
</organism>
<dbReference type="RefSeq" id="WP_211939747.1">
    <property type="nucleotide sequence ID" value="NZ_CP073078.1"/>
</dbReference>
<dbReference type="Pfam" id="PF01636">
    <property type="entry name" value="APH"/>
    <property type="match status" value="1"/>
</dbReference>
<dbReference type="Gene3D" id="3.90.1200.10">
    <property type="match status" value="1"/>
</dbReference>
<evidence type="ECO:0000256" key="4">
    <source>
        <dbReference type="ARBA" id="ARBA00022777"/>
    </source>
</evidence>
<evidence type="ECO:0000313" key="8">
    <source>
        <dbReference type="Proteomes" id="UP000676409"/>
    </source>
</evidence>
<accession>A0A975G2I5</accession>
<keyword evidence="3" id="KW-0547">Nucleotide-binding</keyword>
<reference evidence="7" key="1">
    <citation type="submission" date="2021-04" db="EMBL/GenBank/DDBJ databases">
        <title>The complete genome sequence of Caulobacter sp. S6.</title>
        <authorList>
            <person name="Tang Y."/>
            <person name="Ouyang W."/>
            <person name="Liu Q."/>
            <person name="Huang B."/>
            <person name="Guo Z."/>
            <person name="Lei P."/>
        </authorList>
    </citation>
    <scope>NUCLEOTIDE SEQUENCE</scope>
    <source>
        <strain evidence="7">S6</strain>
    </source>
</reference>
<keyword evidence="2" id="KW-0808">Transferase</keyword>
<dbReference type="EMBL" id="CP073078">
    <property type="protein sequence ID" value="QUD89695.1"/>
    <property type="molecule type" value="Genomic_DNA"/>
</dbReference>
<keyword evidence="4" id="KW-0418">Kinase</keyword>
<dbReference type="InterPro" id="IPR002575">
    <property type="entry name" value="Aminoglycoside_PTrfase"/>
</dbReference>
<name>A0A975G2I5_9CAUL</name>